<gene>
    <name evidence="1" type="ORF">NU08_3417</name>
</gene>
<proteinExistence type="predicted"/>
<organism evidence="1 2">
    <name type="scientific">Flavobacterium anhuiense</name>
    <dbReference type="NCBI Taxonomy" id="459526"/>
    <lineage>
        <taxon>Bacteria</taxon>
        <taxon>Pseudomonadati</taxon>
        <taxon>Bacteroidota</taxon>
        <taxon>Flavobacteriia</taxon>
        <taxon>Flavobacteriales</taxon>
        <taxon>Flavobacteriaceae</taxon>
        <taxon>Flavobacterium</taxon>
    </lineage>
</organism>
<name>A0A444VW56_9FLAO</name>
<evidence type="ECO:0000313" key="2">
    <source>
        <dbReference type="Proteomes" id="UP000290433"/>
    </source>
</evidence>
<evidence type="ECO:0008006" key="3">
    <source>
        <dbReference type="Google" id="ProtNLM"/>
    </source>
</evidence>
<protein>
    <recommendedName>
        <fullName evidence="3">Lipoprotein</fullName>
    </recommendedName>
</protein>
<dbReference type="PROSITE" id="PS51257">
    <property type="entry name" value="PROKAR_LIPOPROTEIN"/>
    <property type="match status" value="1"/>
</dbReference>
<reference evidence="1 2" key="1">
    <citation type="submission" date="2014-12" db="EMBL/GenBank/DDBJ databases">
        <title>Genome sequence of Flavobacterium anhuiense RCM74.</title>
        <authorList>
            <person name="Kim J.F."/>
            <person name="Song J.Y."/>
            <person name="Kwak M.-J."/>
            <person name="Lee S.-W."/>
        </authorList>
    </citation>
    <scope>NUCLEOTIDE SEQUENCE [LARGE SCALE GENOMIC DNA]</scope>
    <source>
        <strain evidence="1 2">RCM74</strain>
    </source>
</reference>
<accession>A0A444VW56</accession>
<dbReference type="EMBL" id="JUIV01000014">
    <property type="protein sequence ID" value="RYJ37643.1"/>
    <property type="molecule type" value="Genomic_DNA"/>
</dbReference>
<comment type="caution">
    <text evidence="1">The sequence shown here is derived from an EMBL/GenBank/DDBJ whole genome shotgun (WGS) entry which is preliminary data.</text>
</comment>
<sequence>MKKRALFYLPIVFIIASLSCCKVSKNTSKNTIALKNNSSLVLSQKAISIRKENLGVDKESFPVLLF</sequence>
<dbReference type="AlphaFoldDB" id="A0A444VW56"/>
<dbReference type="RefSeq" id="WP_242502578.1">
    <property type="nucleotide sequence ID" value="NZ_JUIV01000014.1"/>
</dbReference>
<evidence type="ECO:0000313" key="1">
    <source>
        <dbReference type="EMBL" id="RYJ37643.1"/>
    </source>
</evidence>
<dbReference type="Proteomes" id="UP000290433">
    <property type="component" value="Unassembled WGS sequence"/>
</dbReference>